<reference evidence="2" key="1">
    <citation type="submission" date="2023-04" db="EMBL/GenBank/DDBJ databases">
        <authorList>
            <consortium name="ELIXIR-Norway"/>
        </authorList>
    </citation>
    <scope>NUCLEOTIDE SEQUENCE [LARGE SCALE GENOMIC DNA]</scope>
</reference>
<name>A0ABN8ZLA8_RANTA</name>
<proteinExistence type="predicted"/>
<sequence>MQVSKSINVELCPQAPDDGTSMKDEAQPCLKSFCGIPTELSCSSETAVTVGRGAAAAVGPPPPRNPGDWRDRNSRDLQLGAGPLQPQRNLEGPARRGRGLRQPVRGLFGRRPHSLGCPAPTGRVPAAASGARPGLRAAEVAAGATK</sequence>
<gene>
    <name evidence="2" type="ORF">MRATA1EN1_LOCUS23496</name>
</gene>
<feature type="region of interest" description="Disordered" evidence="1">
    <location>
        <begin position="50"/>
        <end position="133"/>
    </location>
</feature>
<feature type="region of interest" description="Disordered" evidence="1">
    <location>
        <begin position="1"/>
        <end position="24"/>
    </location>
</feature>
<dbReference type="EMBL" id="OX459940">
    <property type="protein sequence ID" value="CAI9174534.1"/>
    <property type="molecule type" value="Genomic_DNA"/>
</dbReference>
<accession>A0ABN8ZLA8</accession>
<evidence type="ECO:0000313" key="2">
    <source>
        <dbReference type="EMBL" id="CAI9174534.1"/>
    </source>
</evidence>
<evidence type="ECO:0000256" key="1">
    <source>
        <dbReference type="SAM" id="MobiDB-lite"/>
    </source>
</evidence>
<evidence type="ECO:0000313" key="3">
    <source>
        <dbReference type="Proteomes" id="UP001176941"/>
    </source>
</evidence>
<protein>
    <submittedName>
        <fullName evidence="2">Uncharacterized protein</fullName>
    </submittedName>
</protein>
<organism evidence="2 3">
    <name type="scientific">Rangifer tarandus platyrhynchus</name>
    <name type="common">Svalbard reindeer</name>
    <dbReference type="NCBI Taxonomy" id="3082113"/>
    <lineage>
        <taxon>Eukaryota</taxon>
        <taxon>Metazoa</taxon>
        <taxon>Chordata</taxon>
        <taxon>Craniata</taxon>
        <taxon>Vertebrata</taxon>
        <taxon>Euteleostomi</taxon>
        <taxon>Mammalia</taxon>
        <taxon>Eutheria</taxon>
        <taxon>Laurasiatheria</taxon>
        <taxon>Artiodactyla</taxon>
        <taxon>Ruminantia</taxon>
        <taxon>Pecora</taxon>
        <taxon>Cervidae</taxon>
        <taxon>Odocoileinae</taxon>
        <taxon>Rangifer</taxon>
    </lineage>
</organism>
<keyword evidence="3" id="KW-1185">Reference proteome</keyword>
<dbReference type="Proteomes" id="UP001176941">
    <property type="component" value="Chromosome 4"/>
</dbReference>